<gene>
    <name evidence="5" type="ORF">C0Q70_17672</name>
</gene>
<keyword evidence="2 3" id="KW-0802">TPR repeat</keyword>
<comment type="caution">
    <text evidence="5">The sequence shown here is derived from an EMBL/GenBank/DDBJ whole genome shotgun (WGS) entry which is preliminary data.</text>
</comment>
<dbReference type="PROSITE" id="PS50005">
    <property type="entry name" value="TPR"/>
    <property type="match status" value="1"/>
</dbReference>
<feature type="region of interest" description="Disordered" evidence="4">
    <location>
        <begin position="1117"/>
        <end position="1160"/>
    </location>
</feature>
<feature type="compositionally biased region" description="Low complexity" evidence="4">
    <location>
        <begin position="1130"/>
        <end position="1149"/>
    </location>
</feature>
<protein>
    <submittedName>
        <fullName evidence="5">Uncharacterized protein</fullName>
    </submittedName>
</protein>
<keyword evidence="1" id="KW-0677">Repeat</keyword>
<evidence type="ECO:0000313" key="5">
    <source>
        <dbReference type="EMBL" id="PVD21870.1"/>
    </source>
</evidence>
<organism evidence="5 6">
    <name type="scientific">Pomacea canaliculata</name>
    <name type="common">Golden apple snail</name>
    <dbReference type="NCBI Taxonomy" id="400727"/>
    <lineage>
        <taxon>Eukaryota</taxon>
        <taxon>Metazoa</taxon>
        <taxon>Spiralia</taxon>
        <taxon>Lophotrochozoa</taxon>
        <taxon>Mollusca</taxon>
        <taxon>Gastropoda</taxon>
        <taxon>Caenogastropoda</taxon>
        <taxon>Architaenioglossa</taxon>
        <taxon>Ampullarioidea</taxon>
        <taxon>Ampullariidae</taxon>
        <taxon>Pomacea</taxon>
    </lineage>
</organism>
<evidence type="ECO:0000256" key="2">
    <source>
        <dbReference type="ARBA" id="ARBA00022803"/>
    </source>
</evidence>
<dbReference type="InterPro" id="IPR011990">
    <property type="entry name" value="TPR-like_helical_dom_sf"/>
</dbReference>
<evidence type="ECO:0000256" key="4">
    <source>
        <dbReference type="SAM" id="MobiDB-lite"/>
    </source>
</evidence>
<feature type="compositionally biased region" description="Low complexity" evidence="4">
    <location>
        <begin position="841"/>
        <end position="855"/>
    </location>
</feature>
<sequence length="1180" mass="131081">MRERTSRPRRELRHHSRLFRCHGLAGSHAGDVSGHFIGRELRQREPPGRGAPQAFRVGPHQHQHQRQHEWRRLLLLLLLLRVNGLECTGRDVDSLVQCAHALTTAGVTTVVTSRRHLQLPHCLEVPPLTPDDALQLLRHHAPEVNVTAYADLVKRHCHGLPPLVARMARLVSGHGDFALSPAELSQALADDPGLLVEGLEKEGDMMFKSMSPEIRDHVTQIVQLLGGRFSLELLRAVTGDEEDAPKAKVVVRRLCDEGPLIINTTSQQLCVQPLLVHHIRRMGHMNADDQARFRVMTFLGRVLSHAENKLYLQGQDTIYGHLHGDWPHLEHLLRQAIHCTCNTYPAFLQVALGADRLLVKCYPQEALQFYKDMSVAAVRFGTSHDQAVLQGLMGMAITQGQGTEWEDALRFFDNALSVLQRDRSSIRLLQLLCDTGIAYFRLSRHQEADRYLRQALEVSIDTDVEDERQLEFLLVRIRCFLALPAMFRGYLEESKQLLLETLELCSQVMPHHPDKAILVNSLGLNYERSGENQDLALQYYLQSLAERRQYASVAEGDLVPTLNNVGMQYCRRHNFDLALRFLDEAADIRTRCGRWHYYTALTQQHLGQVCIQRGDFRRAHEHLAEAACVYARCTPGHDVRCKVALCRAHVHITPPCLDVAETRKQLQLVKELADKCGDDLSDSGLMVLLSAVEHSMQLLGWRSRDAISLLTSIRERLSRFDGDTSQQLRDHQNILDEATAVATAPEVAPEQSEILAMHVQDACQMCVSMNECTDVRALWRDAETVVQDKRKVLDRLRSSGTVTRVLRLPAAQQETSGRRSAATAATAESLERRSTISRVPSESVDTSSESSRQSSLTHDGDPSDRLTVPQQETLRDQDQASSLAVLLPKDSSKLWIKEEIDSYVNAVQSPTELQQTHVNPEVVGVWPAVAAGVMQPLNIHAAAPTSFQPHDDVSQALSRAPPLTPEERARSTVLAEQERAMEKLALLEESPPHHDFRPSDSGRTGKMGQTSEIGLRKPTTPAVHGLGNKVGISESCLGEESAGSAGSSSCDAGWARTVAESVRPVKVDKLSDLSSSSSSSSGAVSGRRCIRGIDLVLQDQAEALAHITRQLSSCSSDGVTQAHSQHSSAPLTPYCSDSSSSSSHISAPREPSENDERLDDPNHVCMNVNCKCSFARVRYS</sequence>
<dbReference type="SUPFAM" id="SSF48452">
    <property type="entry name" value="TPR-like"/>
    <property type="match status" value="2"/>
</dbReference>
<feature type="region of interest" description="Disordered" evidence="4">
    <location>
        <begin position="947"/>
        <end position="969"/>
    </location>
</feature>
<evidence type="ECO:0000256" key="1">
    <source>
        <dbReference type="ARBA" id="ARBA00022737"/>
    </source>
</evidence>
<dbReference type="PANTHER" id="PTHR45641">
    <property type="entry name" value="TETRATRICOPEPTIDE REPEAT PROTEIN (AFU_ORTHOLOGUE AFUA_6G03870)"/>
    <property type="match status" value="1"/>
</dbReference>
<feature type="repeat" description="TPR" evidence="3">
    <location>
        <begin position="429"/>
        <end position="462"/>
    </location>
</feature>
<evidence type="ECO:0000256" key="3">
    <source>
        <dbReference type="PROSITE-ProRule" id="PRU00339"/>
    </source>
</evidence>
<feature type="compositionally biased region" description="Low complexity" evidence="4">
    <location>
        <begin position="814"/>
        <end position="828"/>
    </location>
</feature>
<feature type="compositionally biased region" description="Basic and acidic residues" evidence="4">
    <location>
        <begin position="1150"/>
        <end position="1160"/>
    </location>
</feature>
<feature type="region of interest" description="Disordered" evidence="4">
    <location>
        <begin position="807"/>
        <end position="867"/>
    </location>
</feature>
<dbReference type="EMBL" id="PZQS01000011">
    <property type="protein sequence ID" value="PVD21870.1"/>
    <property type="molecule type" value="Genomic_DNA"/>
</dbReference>
<keyword evidence="6" id="KW-1185">Reference proteome</keyword>
<dbReference type="SMART" id="SM00028">
    <property type="entry name" value="TPR"/>
    <property type="match status" value="4"/>
</dbReference>
<evidence type="ECO:0000313" key="6">
    <source>
        <dbReference type="Proteomes" id="UP000245119"/>
    </source>
</evidence>
<dbReference type="Proteomes" id="UP000245119">
    <property type="component" value="Linkage Group LG11"/>
</dbReference>
<dbReference type="InterPro" id="IPR019734">
    <property type="entry name" value="TPR_rpt"/>
</dbReference>
<feature type="compositionally biased region" description="Polar residues" evidence="4">
    <location>
        <begin position="1117"/>
        <end position="1129"/>
    </location>
</feature>
<reference evidence="5 6" key="1">
    <citation type="submission" date="2018-04" db="EMBL/GenBank/DDBJ databases">
        <title>The genome of golden apple snail Pomacea canaliculata provides insight into stress tolerance and invasive adaptation.</title>
        <authorList>
            <person name="Liu C."/>
            <person name="Liu B."/>
            <person name="Ren Y."/>
            <person name="Zhang Y."/>
            <person name="Wang H."/>
            <person name="Li S."/>
            <person name="Jiang F."/>
            <person name="Yin L."/>
            <person name="Zhang G."/>
            <person name="Qian W."/>
            <person name="Fan W."/>
        </authorList>
    </citation>
    <scope>NUCLEOTIDE SEQUENCE [LARGE SCALE GENOMIC DNA]</scope>
    <source>
        <strain evidence="5">SZHN2017</strain>
        <tissue evidence="5">Muscle</tissue>
    </source>
</reference>
<dbReference type="PANTHER" id="PTHR45641:SF19">
    <property type="entry name" value="NEPHROCYSTIN-3"/>
    <property type="match status" value="1"/>
</dbReference>
<feature type="compositionally biased region" description="Basic and acidic residues" evidence="4">
    <location>
        <begin position="990"/>
        <end position="1000"/>
    </location>
</feature>
<name>A0A2T7NL25_POMCA</name>
<dbReference type="OrthoDB" id="6105129at2759"/>
<proteinExistence type="predicted"/>
<accession>A0A2T7NL25</accession>
<dbReference type="Pfam" id="PF13424">
    <property type="entry name" value="TPR_12"/>
    <property type="match status" value="2"/>
</dbReference>
<feature type="region of interest" description="Disordered" evidence="4">
    <location>
        <begin position="42"/>
        <end position="62"/>
    </location>
</feature>
<dbReference type="STRING" id="400727.A0A2T7NL25"/>
<dbReference type="AlphaFoldDB" id="A0A2T7NL25"/>
<dbReference type="Gene3D" id="1.25.40.10">
    <property type="entry name" value="Tetratricopeptide repeat domain"/>
    <property type="match status" value="2"/>
</dbReference>
<feature type="region of interest" description="Disordered" evidence="4">
    <location>
        <begin position="990"/>
        <end position="1026"/>
    </location>
</feature>